<dbReference type="STRING" id="1085623.GNIT_1079"/>
<dbReference type="PRINTS" id="PR01483">
    <property type="entry name" value="FASYNTHASE"/>
</dbReference>
<dbReference type="GO" id="GO:0005835">
    <property type="term" value="C:fatty acid synthase complex"/>
    <property type="evidence" value="ECO:0007669"/>
    <property type="project" value="InterPro"/>
</dbReference>
<dbReference type="InterPro" id="IPR029069">
    <property type="entry name" value="HotDog_dom_sf"/>
</dbReference>
<evidence type="ECO:0000259" key="1">
    <source>
        <dbReference type="Pfam" id="PF01575"/>
    </source>
</evidence>
<dbReference type="PANTHER" id="PTHR43841">
    <property type="entry name" value="3-HYDROXYACYL-THIOESTER DEHYDRATASE HTDX-RELATED"/>
    <property type="match status" value="1"/>
</dbReference>
<dbReference type="GO" id="GO:0004312">
    <property type="term" value="F:fatty acid synthase activity"/>
    <property type="evidence" value="ECO:0007669"/>
    <property type="project" value="InterPro"/>
</dbReference>
<dbReference type="HOGENOM" id="CLU_056696_0_0_6"/>
<dbReference type="eggNOG" id="COG2030">
    <property type="taxonomic scope" value="Bacteria"/>
</dbReference>
<proteinExistence type="predicted"/>
<dbReference type="InterPro" id="IPR003965">
    <property type="entry name" value="Fatty_acid_synthase"/>
</dbReference>
<name>G4QG44_GLANF</name>
<dbReference type="PANTHER" id="PTHR43841:SF3">
    <property type="entry name" value="(3R)-HYDROXYACYL-ACP DEHYDRATASE SUBUNIT HADB"/>
    <property type="match status" value="1"/>
</dbReference>
<dbReference type="EMBL" id="CP003060">
    <property type="protein sequence ID" value="AEP29211.1"/>
    <property type="molecule type" value="Genomic_DNA"/>
</dbReference>
<organism evidence="2 3">
    <name type="scientific">Glaciecola nitratireducens (strain JCM 12485 / KCTC 12276 / FR1064)</name>
    <dbReference type="NCBI Taxonomy" id="1085623"/>
    <lineage>
        <taxon>Bacteria</taxon>
        <taxon>Pseudomonadati</taxon>
        <taxon>Pseudomonadota</taxon>
        <taxon>Gammaproteobacteria</taxon>
        <taxon>Alteromonadales</taxon>
        <taxon>Alteromonadaceae</taxon>
        <taxon>Brumicola</taxon>
    </lineage>
</organism>
<sequence>MMNMGLLKAAMYSPQRLDSDVPVLPENIVRKEIQINTVHCERYNKAVNWKLGIASVIHPNYLQVLSLPMQLEMMINEPFPFKPMGLVHLANHIEVNYLPEQNAKLLLQTSFNGLTWHKSGWVFALLSEGFVNGQLAISATSYYLSRQRHAQTNKNTDLTSNVNIDETNSKTKIAQKNVSNMPIINEVLPPFDISCDMNFPLGIGRQYARVSGDFNPIHLTRWTAKLMGFKQAIAHGMYSKALCISEVLKKEMENRKGALAQTPMQFSTQFIQPIYLPTSCELNINRGGDQIDFSLTSKSRSKAREHLRTKVVIA</sequence>
<reference evidence="2 3" key="1">
    <citation type="journal article" date="2011" name="J. Bacteriol.">
        <title>Complete genome sequence of seawater bacterium Glaciecola nitratireducens FR1064T.</title>
        <authorList>
            <person name="Bian F."/>
            <person name="Qin Q.L."/>
            <person name="Xie B.B."/>
            <person name="Shu Y.L."/>
            <person name="Zhang X.Y."/>
            <person name="Yu Y."/>
            <person name="Chen B."/>
            <person name="Chen X.L."/>
            <person name="Zhou B.C."/>
            <person name="Zhang Y.Z."/>
        </authorList>
    </citation>
    <scope>NUCLEOTIDE SEQUENCE [LARGE SCALE GENOMIC DNA]</scope>
    <source>
        <strain evidence="3">JCM 12485 / KCTC 12276 / FR1064</strain>
    </source>
</reference>
<dbReference type="InterPro" id="IPR002539">
    <property type="entry name" value="MaoC-like_dom"/>
</dbReference>
<dbReference type="AlphaFoldDB" id="G4QG44"/>
<dbReference type="Proteomes" id="UP000009282">
    <property type="component" value="Chromosome"/>
</dbReference>
<gene>
    <name evidence="2" type="ordered locus">GNIT_1079</name>
</gene>
<dbReference type="RefSeq" id="WP_014108085.1">
    <property type="nucleotide sequence ID" value="NC_016041.1"/>
</dbReference>
<dbReference type="Pfam" id="PF01575">
    <property type="entry name" value="MaoC_dehydratas"/>
    <property type="match status" value="1"/>
</dbReference>
<evidence type="ECO:0000313" key="2">
    <source>
        <dbReference type="EMBL" id="AEP29211.1"/>
    </source>
</evidence>
<dbReference type="KEGG" id="gni:GNIT_1079"/>
<keyword evidence="3" id="KW-1185">Reference proteome</keyword>
<dbReference type="GO" id="GO:0006633">
    <property type="term" value="P:fatty acid biosynthetic process"/>
    <property type="evidence" value="ECO:0007669"/>
    <property type="project" value="InterPro"/>
</dbReference>
<dbReference type="SUPFAM" id="SSF54637">
    <property type="entry name" value="Thioesterase/thiol ester dehydrase-isomerase"/>
    <property type="match status" value="1"/>
</dbReference>
<protein>
    <submittedName>
        <fullName evidence="2">MaoC-like dehydratase</fullName>
    </submittedName>
</protein>
<feature type="domain" description="MaoC-like" evidence="1">
    <location>
        <begin position="206"/>
        <end position="293"/>
    </location>
</feature>
<dbReference type="Gene3D" id="3.10.129.10">
    <property type="entry name" value="Hotdog Thioesterase"/>
    <property type="match status" value="1"/>
</dbReference>
<evidence type="ECO:0000313" key="3">
    <source>
        <dbReference type="Proteomes" id="UP000009282"/>
    </source>
</evidence>
<dbReference type="OrthoDB" id="9774179at2"/>
<accession>G4QG44</accession>